<feature type="domain" description="Major facilitator superfamily (MFS) profile" evidence="6">
    <location>
        <begin position="1"/>
        <end position="383"/>
    </location>
</feature>
<keyword evidence="2 5" id="KW-0812">Transmembrane</keyword>
<feature type="transmembrane region" description="Helical" evidence="5">
    <location>
        <begin position="330"/>
        <end position="355"/>
    </location>
</feature>
<evidence type="ECO:0000256" key="2">
    <source>
        <dbReference type="ARBA" id="ARBA00022692"/>
    </source>
</evidence>
<dbReference type="Proteomes" id="UP001163046">
    <property type="component" value="Unassembled WGS sequence"/>
</dbReference>
<organism evidence="7 8">
    <name type="scientific">Desmophyllum pertusum</name>
    <dbReference type="NCBI Taxonomy" id="174260"/>
    <lineage>
        <taxon>Eukaryota</taxon>
        <taxon>Metazoa</taxon>
        <taxon>Cnidaria</taxon>
        <taxon>Anthozoa</taxon>
        <taxon>Hexacorallia</taxon>
        <taxon>Scleractinia</taxon>
        <taxon>Caryophylliina</taxon>
        <taxon>Caryophylliidae</taxon>
        <taxon>Desmophyllum</taxon>
    </lineage>
</organism>
<dbReference type="EMBL" id="MU827308">
    <property type="protein sequence ID" value="KAJ7361748.1"/>
    <property type="molecule type" value="Genomic_DNA"/>
</dbReference>
<dbReference type="InterPro" id="IPR020846">
    <property type="entry name" value="MFS_dom"/>
</dbReference>
<feature type="transmembrane region" description="Helical" evidence="5">
    <location>
        <begin position="6"/>
        <end position="26"/>
    </location>
</feature>
<dbReference type="GO" id="GO:0005635">
    <property type="term" value="C:nuclear envelope"/>
    <property type="evidence" value="ECO:0007669"/>
    <property type="project" value="TreeGrafter"/>
</dbReference>
<evidence type="ECO:0000313" key="8">
    <source>
        <dbReference type="Proteomes" id="UP001163046"/>
    </source>
</evidence>
<dbReference type="PANTHER" id="PTHR24002">
    <property type="entry name" value="SOLUTE CARRIER FAMILY 22 MEMBER 18"/>
    <property type="match status" value="1"/>
</dbReference>
<feature type="transmembrane region" description="Helical" evidence="5">
    <location>
        <begin position="361"/>
        <end position="379"/>
    </location>
</feature>
<feature type="transmembrane region" description="Helical" evidence="5">
    <location>
        <begin position="151"/>
        <end position="172"/>
    </location>
</feature>
<evidence type="ECO:0000256" key="4">
    <source>
        <dbReference type="ARBA" id="ARBA00023136"/>
    </source>
</evidence>
<dbReference type="Gene3D" id="1.20.1250.20">
    <property type="entry name" value="MFS general substrate transporter like domains"/>
    <property type="match status" value="1"/>
</dbReference>
<dbReference type="PROSITE" id="PS50850">
    <property type="entry name" value="MFS"/>
    <property type="match status" value="1"/>
</dbReference>
<feature type="transmembrane region" description="Helical" evidence="5">
    <location>
        <begin position="33"/>
        <end position="54"/>
    </location>
</feature>
<dbReference type="GO" id="GO:0016020">
    <property type="term" value="C:membrane"/>
    <property type="evidence" value="ECO:0007669"/>
    <property type="project" value="UniProtKB-SubCell"/>
</dbReference>
<evidence type="ECO:0000259" key="6">
    <source>
        <dbReference type="PROSITE" id="PS50850"/>
    </source>
</evidence>
<dbReference type="CDD" id="cd17331">
    <property type="entry name" value="MFS_SLC22A18"/>
    <property type="match status" value="1"/>
</dbReference>
<feature type="transmembrane region" description="Helical" evidence="5">
    <location>
        <begin position="200"/>
        <end position="222"/>
    </location>
</feature>
<keyword evidence="4 5" id="KW-0472">Membrane</keyword>
<sequence>MLVVLVNAFLFSSCFFMGNSVFPYMARRLGADVVTLGYLNTMFSFILLCGGPLYGRFGDVFGSRAALTLSCSAAVLGYGILSLANSVPMLFLSRIPLGFTHTLQGLQMVITDISDKAGRADALGKLGLAFSLGIIAGPTVGGVLTEQFGDRMAAFTASTISLLSVITVQLFLPKKSKDKQETAPDSERPDKSGMSRTLELLSMPIVMYLFMVRMAAFLPVMLMQSMGAVITMEYFKLGPKEFGLMMAAIGAASAVVQGFGIGILTKRFSEASLLVLSFSISGCAFILMYFSRHTIWFVTSQVVMVMGFALMRTITIAMTTKAVSVHDTGLVLGLMASGEALMRTIAPGIGTFMFLNYGYPSFGLLGSTIEFGAVIILLVKRIN</sequence>
<comment type="subcellular location">
    <subcellularLocation>
        <location evidence="1">Membrane</location>
        <topology evidence="1">Multi-pass membrane protein</topology>
    </subcellularLocation>
</comment>
<keyword evidence="3 5" id="KW-1133">Transmembrane helix</keyword>
<dbReference type="InterPro" id="IPR001958">
    <property type="entry name" value="Tet-R_TetA/multi-R_MdtG-like"/>
</dbReference>
<keyword evidence="8" id="KW-1185">Reference proteome</keyword>
<dbReference type="SUPFAM" id="SSF103473">
    <property type="entry name" value="MFS general substrate transporter"/>
    <property type="match status" value="1"/>
</dbReference>
<dbReference type="InterPro" id="IPR011701">
    <property type="entry name" value="MFS"/>
</dbReference>
<evidence type="ECO:0000313" key="7">
    <source>
        <dbReference type="EMBL" id="KAJ7361748.1"/>
    </source>
</evidence>
<proteinExistence type="predicted"/>
<feature type="transmembrane region" description="Helical" evidence="5">
    <location>
        <begin position="242"/>
        <end position="264"/>
    </location>
</feature>
<accession>A0A9X0CMB3</accession>
<dbReference type="Pfam" id="PF07690">
    <property type="entry name" value="MFS_1"/>
    <property type="match status" value="2"/>
</dbReference>
<comment type="caution">
    <text evidence="7">The sequence shown here is derived from an EMBL/GenBank/DDBJ whole genome shotgun (WGS) entry which is preliminary data.</text>
</comment>
<dbReference type="PRINTS" id="PR01035">
    <property type="entry name" value="TCRTETA"/>
</dbReference>
<evidence type="ECO:0000256" key="3">
    <source>
        <dbReference type="ARBA" id="ARBA00022989"/>
    </source>
</evidence>
<feature type="transmembrane region" description="Helical" evidence="5">
    <location>
        <begin position="296"/>
        <end position="318"/>
    </location>
</feature>
<name>A0A9X0CMB3_9CNID</name>
<dbReference type="PANTHER" id="PTHR24002:SF3">
    <property type="entry name" value="SOLUTE CARRIER FAMILY 22 MEMBER 18"/>
    <property type="match status" value="1"/>
</dbReference>
<evidence type="ECO:0000256" key="5">
    <source>
        <dbReference type="SAM" id="Phobius"/>
    </source>
</evidence>
<dbReference type="AlphaFoldDB" id="A0A9X0CMB3"/>
<evidence type="ECO:0000256" key="1">
    <source>
        <dbReference type="ARBA" id="ARBA00004141"/>
    </source>
</evidence>
<dbReference type="OrthoDB" id="440553at2759"/>
<feature type="transmembrane region" description="Helical" evidence="5">
    <location>
        <begin position="271"/>
        <end position="290"/>
    </location>
</feature>
<dbReference type="GO" id="GO:0022857">
    <property type="term" value="F:transmembrane transporter activity"/>
    <property type="evidence" value="ECO:0007669"/>
    <property type="project" value="InterPro"/>
</dbReference>
<protein>
    <recommendedName>
        <fullName evidence="6">Major facilitator superfamily (MFS) profile domain-containing protein</fullName>
    </recommendedName>
</protein>
<dbReference type="InterPro" id="IPR036259">
    <property type="entry name" value="MFS_trans_sf"/>
</dbReference>
<gene>
    <name evidence="7" type="ORF">OS493_014388</name>
</gene>
<feature type="transmembrane region" description="Helical" evidence="5">
    <location>
        <begin position="126"/>
        <end position="145"/>
    </location>
</feature>
<reference evidence="7" key="1">
    <citation type="submission" date="2023-01" db="EMBL/GenBank/DDBJ databases">
        <title>Genome assembly of the deep-sea coral Lophelia pertusa.</title>
        <authorList>
            <person name="Herrera S."/>
            <person name="Cordes E."/>
        </authorList>
    </citation>
    <scope>NUCLEOTIDE SEQUENCE</scope>
    <source>
        <strain evidence="7">USNM1676648</strain>
        <tissue evidence="7">Polyp</tissue>
    </source>
</reference>
<feature type="transmembrane region" description="Helical" evidence="5">
    <location>
        <begin position="66"/>
        <end position="84"/>
    </location>
</feature>